<dbReference type="Proteomes" id="UP000225108">
    <property type="component" value="Unassembled WGS sequence"/>
</dbReference>
<proteinExistence type="predicted"/>
<evidence type="ECO:0000313" key="1">
    <source>
        <dbReference type="EMBL" id="PHV67666.1"/>
    </source>
</evidence>
<accession>A0A2G3PPH4</accession>
<dbReference type="EMBL" id="PEBD01000005">
    <property type="protein sequence ID" value="PHV67666.1"/>
    <property type="molecule type" value="Genomic_DNA"/>
</dbReference>
<gene>
    <name evidence="1" type="ORF">CSW57_08380</name>
</gene>
<evidence type="ECO:0000313" key="2">
    <source>
        <dbReference type="Proteomes" id="UP000225108"/>
    </source>
</evidence>
<protein>
    <submittedName>
        <fullName evidence="1">Uncharacterized protein</fullName>
    </submittedName>
</protein>
<comment type="caution">
    <text evidence="1">The sequence shown here is derived from an EMBL/GenBank/DDBJ whole genome shotgun (WGS) entry which is preliminary data.</text>
</comment>
<organism evidence="1 2">
    <name type="scientific">Williamsia marianensis</name>
    <dbReference type="NCBI Taxonomy" id="85044"/>
    <lineage>
        <taxon>Bacteria</taxon>
        <taxon>Bacillati</taxon>
        <taxon>Actinomycetota</taxon>
        <taxon>Actinomycetes</taxon>
        <taxon>Mycobacteriales</taxon>
        <taxon>Nocardiaceae</taxon>
        <taxon>Williamsia</taxon>
    </lineage>
</organism>
<sequence length="275" mass="29178">MTDADFDYPTDTQGVSSALGAWGAAWQSGRCSPDDVLDVLGWWSARHRVLAADAIAAQSLSLDPRGEESDALLRLVRGGSSAQGLAVLLVAPGDMLGLPPRGPITNAALESGELLVVPGKYALVPRRLDRYTIGWGVHTVETAMIPVIHSLGAVEYDLREGIRSAADLLDGLRMPRSTATDSSTDPRKKVAELTRMAAQQLPPGVNARAERILEQAAHVAAILSVAQQAAPDFGYSVGEQHTGDSALRDLARTVRVARMSATNAVISELLSNNRV</sequence>
<dbReference type="RefSeq" id="WP_099382341.1">
    <property type="nucleotide sequence ID" value="NZ_PEBD01000005.1"/>
</dbReference>
<reference evidence="1 2" key="1">
    <citation type="submission" date="2017-10" db="EMBL/GenBank/DDBJ databases">
        <title>The draft genome sequence of Williamsia sp. BULT 1.1 isolated from the semi-arid grassland soils from South Africa.</title>
        <authorList>
            <person name="Kabwe M.H."/>
            <person name="Govender N."/>
            <person name="Mutseka Lunga P."/>
            <person name="Vikram S."/>
            <person name="Makhalanyane T.P."/>
        </authorList>
    </citation>
    <scope>NUCLEOTIDE SEQUENCE [LARGE SCALE GENOMIC DNA]</scope>
    <source>
        <strain evidence="1 2">BULT 1.1</strain>
    </source>
</reference>
<name>A0A2G3PPH4_WILMA</name>
<dbReference type="AlphaFoldDB" id="A0A2G3PPH4"/>